<evidence type="ECO:0000256" key="5">
    <source>
        <dbReference type="ARBA" id="ARBA00023211"/>
    </source>
</evidence>
<evidence type="ECO:0000259" key="7">
    <source>
        <dbReference type="Pfam" id="PF01676"/>
    </source>
</evidence>
<evidence type="ECO:0000256" key="3">
    <source>
        <dbReference type="ARBA" id="ARBA00022490"/>
    </source>
</evidence>
<keyword evidence="4" id="KW-0479">Metal-binding</keyword>
<dbReference type="InterPro" id="IPR010045">
    <property type="entry name" value="DeoB"/>
</dbReference>
<evidence type="ECO:0000256" key="4">
    <source>
        <dbReference type="ARBA" id="ARBA00022723"/>
    </source>
</evidence>
<dbReference type="GO" id="GO:0005829">
    <property type="term" value="C:cytosol"/>
    <property type="evidence" value="ECO:0007669"/>
    <property type="project" value="TreeGrafter"/>
</dbReference>
<dbReference type="InterPro" id="IPR017850">
    <property type="entry name" value="Alkaline_phosphatase_core_sf"/>
</dbReference>
<evidence type="ECO:0000256" key="6">
    <source>
        <dbReference type="ARBA" id="ARBA00023235"/>
    </source>
</evidence>
<dbReference type="SUPFAM" id="SSF143856">
    <property type="entry name" value="DeoB insert domain-like"/>
    <property type="match status" value="1"/>
</dbReference>
<dbReference type="CDD" id="cd16009">
    <property type="entry name" value="PPM"/>
    <property type="match status" value="1"/>
</dbReference>
<dbReference type="GO" id="GO:0009117">
    <property type="term" value="P:nucleotide metabolic process"/>
    <property type="evidence" value="ECO:0007669"/>
    <property type="project" value="InterPro"/>
</dbReference>
<accession>A0A3B0UP59</accession>
<dbReference type="EC" id="5.4.2.7" evidence="8"/>
<protein>
    <submittedName>
        <fullName evidence="8">Phosphopentomutase</fullName>
        <ecNumber evidence="8">5.4.2.7</ecNumber>
    </submittedName>
</protein>
<organism evidence="8">
    <name type="scientific">hydrothermal vent metagenome</name>
    <dbReference type="NCBI Taxonomy" id="652676"/>
    <lineage>
        <taxon>unclassified sequences</taxon>
        <taxon>metagenomes</taxon>
        <taxon>ecological metagenomes</taxon>
    </lineage>
</organism>
<dbReference type="GO" id="GO:0008973">
    <property type="term" value="F:phosphopentomutase activity"/>
    <property type="evidence" value="ECO:0007669"/>
    <property type="project" value="UniProtKB-EC"/>
</dbReference>
<keyword evidence="5" id="KW-0464">Manganese</keyword>
<dbReference type="Gene3D" id="3.30.70.1250">
    <property type="entry name" value="Phosphopentomutase"/>
    <property type="match status" value="1"/>
</dbReference>
<dbReference type="SUPFAM" id="SSF53649">
    <property type="entry name" value="Alkaline phosphatase-like"/>
    <property type="match status" value="1"/>
</dbReference>
<dbReference type="FunFam" id="3.30.70.1250:FF:000001">
    <property type="entry name" value="Phosphopentomutase"/>
    <property type="match status" value="1"/>
</dbReference>
<gene>
    <name evidence="8" type="ORF">MNBD_ALPHA12-1406</name>
</gene>
<dbReference type="NCBIfam" id="NF003766">
    <property type="entry name" value="PRK05362.1"/>
    <property type="match status" value="1"/>
</dbReference>
<dbReference type="InterPro" id="IPR006124">
    <property type="entry name" value="Metalloenzyme"/>
</dbReference>
<dbReference type="GO" id="GO:0043094">
    <property type="term" value="P:metabolic compound salvage"/>
    <property type="evidence" value="ECO:0007669"/>
    <property type="project" value="InterPro"/>
</dbReference>
<evidence type="ECO:0000313" key="8">
    <source>
        <dbReference type="EMBL" id="VAW21914.1"/>
    </source>
</evidence>
<comment type="cofactor">
    <cofactor evidence="1">
        <name>Mn(2+)</name>
        <dbReference type="ChEBI" id="CHEBI:29035"/>
    </cofactor>
</comment>
<feature type="domain" description="Metalloenzyme" evidence="7">
    <location>
        <begin position="3"/>
        <end position="395"/>
    </location>
</feature>
<dbReference type="InterPro" id="IPR024052">
    <property type="entry name" value="Phosphopentomutase_DeoB_cap_sf"/>
</dbReference>
<dbReference type="EMBL" id="UOEO01000191">
    <property type="protein sequence ID" value="VAW21914.1"/>
    <property type="molecule type" value="Genomic_DNA"/>
</dbReference>
<dbReference type="Gene3D" id="3.40.720.10">
    <property type="entry name" value="Alkaline Phosphatase, subunit A"/>
    <property type="match status" value="1"/>
</dbReference>
<evidence type="ECO:0000256" key="1">
    <source>
        <dbReference type="ARBA" id="ARBA00001936"/>
    </source>
</evidence>
<keyword evidence="6 8" id="KW-0413">Isomerase</keyword>
<evidence type="ECO:0000256" key="2">
    <source>
        <dbReference type="ARBA" id="ARBA00010373"/>
    </source>
</evidence>
<name>A0A3B0UP59_9ZZZZ</name>
<comment type="similarity">
    <text evidence="2">Belongs to the phosphopentomutase family.</text>
</comment>
<sequence>MARVILCVLDSVGIGGAPDAADFGDEGANTVLHIAQHCASGNADKKGLRDGPLKVPNLNKIGLGAAVELSAGVVPPGMDNKAGGGVWGVGREISNGKDTPSGHWEIAGLPVPFAWGYFPDTEPCFPDDLIKKVVAEADLPGILGNKHASGTAIIDELGAEHIKTGKPICYTSVDSVFQIAAHETHFGLERLYELCQIVFKYTEPMKIGRVIARPFVGDEQKGFVRTGNRRDFAIDPPGEILLDRVKAAGRQMFAIGKISDIYAGRGVTHKIKATGNMNLFDSTLETMQMARDGDMIMTNFVDFDSEYGHRRDVAGYAAALEAFDARIPEIISNMRPGDLLLFTADHGNDPTFKGTDHTREQIPILLFSPTLAPFSVGLRPTFADIGQSVAKWLSLPPGKHGASFL</sequence>
<dbReference type="GO" id="GO:0000287">
    <property type="term" value="F:magnesium ion binding"/>
    <property type="evidence" value="ECO:0007669"/>
    <property type="project" value="InterPro"/>
</dbReference>
<reference evidence="8" key="1">
    <citation type="submission" date="2018-06" db="EMBL/GenBank/DDBJ databases">
        <authorList>
            <person name="Zhirakovskaya E."/>
        </authorList>
    </citation>
    <scope>NUCLEOTIDE SEQUENCE</scope>
</reference>
<proteinExistence type="inferred from homology"/>
<dbReference type="PIRSF" id="PIRSF001491">
    <property type="entry name" value="Ppentomutase"/>
    <property type="match status" value="1"/>
</dbReference>
<dbReference type="Pfam" id="PF01676">
    <property type="entry name" value="Metalloenzyme"/>
    <property type="match status" value="1"/>
</dbReference>
<keyword evidence="3" id="KW-0963">Cytoplasm</keyword>
<dbReference type="AlphaFoldDB" id="A0A3B0UP59"/>
<dbReference type="HAMAP" id="MF_00740">
    <property type="entry name" value="Phosphopentomut"/>
    <property type="match status" value="1"/>
</dbReference>
<dbReference type="PANTHER" id="PTHR21110:SF0">
    <property type="entry name" value="PHOSPHOPENTOMUTASE"/>
    <property type="match status" value="1"/>
</dbReference>
<dbReference type="PANTHER" id="PTHR21110">
    <property type="entry name" value="PHOSPHOPENTOMUTASE"/>
    <property type="match status" value="1"/>
</dbReference>
<dbReference type="NCBIfam" id="TIGR01696">
    <property type="entry name" value="deoB"/>
    <property type="match status" value="1"/>
</dbReference>